<accession>A0A9X8RLR0</accession>
<name>A0A9X8RLR0_CLODI</name>
<sequence>MAVSAILEDIEIILKKFKACIESENFIISQSENRQDNNDFLKKYNLDKNKQIEMLNCLTKEDFSKSEEHRNHEGRILYFFGKKYELTNIDGLREEVELYIKFYIAEKKRTKEDFTIIISFHPAKYSIKYYM</sequence>
<proteinExistence type="predicted"/>
<comment type="caution">
    <text evidence="1">The sequence shown here is derived from an EMBL/GenBank/DDBJ whole genome shotgun (WGS) entry which is preliminary data.</text>
</comment>
<dbReference type="AlphaFoldDB" id="A0A9X8RLR0"/>
<gene>
    <name evidence="1" type="ORF">SAMEA3375112_03434</name>
</gene>
<organism evidence="1 2">
    <name type="scientific">Clostridioides difficile</name>
    <name type="common">Peptoclostridium difficile</name>
    <dbReference type="NCBI Taxonomy" id="1496"/>
    <lineage>
        <taxon>Bacteria</taxon>
        <taxon>Bacillati</taxon>
        <taxon>Bacillota</taxon>
        <taxon>Clostridia</taxon>
        <taxon>Peptostreptococcales</taxon>
        <taxon>Peptostreptococcaceae</taxon>
        <taxon>Clostridioides</taxon>
    </lineage>
</organism>
<dbReference type="Gene3D" id="3.30.2310.40">
    <property type="match status" value="1"/>
</dbReference>
<dbReference type="RefSeq" id="WP_021370778.1">
    <property type="nucleotide sequence ID" value="NZ_CAADAK010000017.1"/>
</dbReference>
<evidence type="ECO:0000313" key="1">
    <source>
        <dbReference type="EMBL" id="SJT01425.1"/>
    </source>
</evidence>
<protein>
    <submittedName>
        <fullName evidence="1">Uncharacterized protein</fullName>
    </submittedName>
</protein>
<dbReference type="EMBL" id="FUPS01000014">
    <property type="protein sequence ID" value="SJT01425.1"/>
    <property type="molecule type" value="Genomic_DNA"/>
</dbReference>
<dbReference type="Proteomes" id="UP000189137">
    <property type="component" value="Unassembled WGS sequence"/>
</dbReference>
<evidence type="ECO:0000313" key="2">
    <source>
        <dbReference type="Proteomes" id="UP000189137"/>
    </source>
</evidence>
<reference evidence="1 2" key="1">
    <citation type="submission" date="2017-02" db="EMBL/GenBank/DDBJ databases">
        <authorList>
            <consortium name="Pathogen Informatics"/>
        </authorList>
    </citation>
    <scope>NUCLEOTIDE SEQUENCE [LARGE SCALE GENOMIC DNA]</scope>
    <source>
        <strain evidence="1 2">VRECD0157</strain>
    </source>
</reference>
<dbReference type="InterPro" id="IPR038493">
    <property type="entry name" value="MqsR_sf"/>
</dbReference>